<reference evidence="2" key="1">
    <citation type="submission" date="2019-12" db="EMBL/GenBank/DDBJ databases">
        <title>An insight into the sialome of adult female Ixodes ricinus ticks feeding for 6 days.</title>
        <authorList>
            <person name="Perner J."/>
            <person name="Ribeiro J.M.C."/>
        </authorList>
    </citation>
    <scope>NUCLEOTIDE SEQUENCE</scope>
    <source>
        <strain evidence="2">Semi-engorged</strain>
        <tissue evidence="2">Salivary glands</tissue>
    </source>
</reference>
<feature type="region of interest" description="Disordered" evidence="1">
    <location>
        <begin position="73"/>
        <end position="92"/>
    </location>
</feature>
<proteinExistence type="predicted"/>
<organism evidence="2">
    <name type="scientific">Ixodes ricinus</name>
    <name type="common">Common tick</name>
    <name type="synonym">Acarus ricinus</name>
    <dbReference type="NCBI Taxonomy" id="34613"/>
    <lineage>
        <taxon>Eukaryota</taxon>
        <taxon>Metazoa</taxon>
        <taxon>Ecdysozoa</taxon>
        <taxon>Arthropoda</taxon>
        <taxon>Chelicerata</taxon>
        <taxon>Arachnida</taxon>
        <taxon>Acari</taxon>
        <taxon>Parasitiformes</taxon>
        <taxon>Ixodida</taxon>
        <taxon>Ixodoidea</taxon>
        <taxon>Ixodidae</taxon>
        <taxon>Ixodinae</taxon>
        <taxon>Ixodes</taxon>
    </lineage>
</organism>
<name>A0A6B0UBV2_IXORI</name>
<feature type="compositionally biased region" description="Low complexity" evidence="1">
    <location>
        <begin position="73"/>
        <end position="86"/>
    </location>
</feature>
<protein>
    <submittedName>
        <fullName evidence="2">Putative secreted protein</fullName>
    </submittedName>
</protein>
<dbReference type="EMBL" id="GIFC01004501">
    <property type="protein sequence ID" value="MXU86584.1"/>
    <property type="molecule type" value="Transcribed_RNA"/>
</dbReference>
<dbReference type="AlphaFoldDB" id="A0A6B0UBV2"/>
<accession>A0A6B0UBV2</accession>
<evidence type="ECO:0000313" key="2">
    <source>
        <dbReference type="EMBL" id="MXU86584.1"/>
    </source>
</evidence>
<evidence type="ECO:0000256" key="1">
    <source>
        <dbReference type="SAM" id="MobiDB-lite"/>
    </source>
</evidence>
<sequence length="92" mass="9675">MTNLGSLVLSTAISAASEFPSIFAATILVPSSTSSSCSNSSGVDPLFKSCTPPSSCSRVRRGMRSWGVRCRSASAADSFSPSSLLSRPRRIW</sequence>